<dbReference type="OrthoDB" id="7772846at2"/>
<sequence length="130" mass="14437">MSDKILLTKLRLVEGVWHGSLKHLGRKGTWQPNIEVTHLDSPIDGVDVQEDRVEECWHVSVPIPADRIADGVQTFVITDRNEDVLLGSFSIVAGDALAEDIRAELSLLRAELDMLKKAFRRHCVETLGGG</sequence>
<dbReference type="AlphaFoldDB" id="M9R7D5"/>
<dbReference type="eggNOG" id="ENOG5032S9D">
    <property type="taxonomic scope" value="Bacteria"/>
</dbReference>
<dbReference type="RefSeq" id="WP_015498290.1">
    <property type="nucleotide sequence ID" value="NC_020911.1"/>
</dbReference>
<dbReference type="STRING" id="391626.OAN307_c05030"/>
<dbReference type="HOGENOM" id="CLU_159318_0_0_5"/>
<gene>
    <name evidence="1" type="ORF">OAN307_c05030</name>
</gene>
<protein>
    <submittedName>
        <fullName evidence="1">Uncharacterized protein</fullName>
    </submittedName>
</protein>
<reference evidence="1 2" key="1">
    <citation type="journal article" date="2013" name="PLoS ONE">
        <title>Poles Apart: Arctic and Antarctic Octadecabacter strains Share High Genome Plasticity and a New Type of Xanthorhodopsin.</title>
        <authorList>
            <person name="Vollmers J."/>
            <person name="Voget S."/>
            <person name="Dietrich S."/>
            <person name="Gollnow K."/>
            <person name="Smits M."/>
            <person name="Meyer K."/>
            <person name="Brinkhoff T."/>
            <person name="Simon M."/>
            <person name="Daniel R."/>
        </authorList>
    </citation>
    <scope>NUCLEOTIDE SEQUENCE [LARGE SCALE GENOMIC DNA]</scope>
    <source>
        <strain evidence="1 2">307</strain>
    </source>
</reference>
<organism evidence="1 2">
    <name type="scientific">Octadecabacter antarcticus 307</name>
    <dbReference type="NCBI Taxonomy" id="391626"/>
    <lineage>
        <taxon>Bacteria</taxon>
        <taxon>Pseudomonadati</taxon>
        <taxon>Pseudomonadota</taxon>
        <taxon>Alphaproteobacteria</taxon>
        <taxon>Rhodobacterales</taxon>
        <taxon>Roseobacteraceae</taxon>
        <taxon>Octadecabacter</taxon>
    </lineage>
</organism>
<proteinExistence type="predicted"/>
<evidence type="ECO:0000313" key="1">
    <source>
        <dbReference type="EMBL" id="AGI66241.1"/>
    </source>
</evidence>
<dbReference type="KEGG" id="oat:OAN307_c05030"/>
<accession>M9R7D5</accession>
<keyword evidence="2" id="KW-1185">Reference proteome</keyword>
<dbReference type="Proteomes" id="UP000005307">
    <property type="component" value="Chromosome"/>
</dbReference>
<name>M9R7D5_9RHOB</name>
<dbReference type="EMBL" id="CP003740">
    <property type="protein sequence ID" value="AGI66241.1"/>
    <property type="molecule type" value="Genomic_DNA"/>
</dbReference>
<evidence type="ECO:0000313" key="2">
    <source>
        <dbReference type="Proteomes" id="UP000005307"/>
    </source>
</evidence>